<evidence type="ECO:0000313" key="2">
    <source>
        <dbReference type="EMBL" id="MDM0045226.1"/>
    </source>
</evidence>
<reference evidence="2" key="1">
    <citation type="submission" date="2023-06" db="EMBL/GenBank/DDBJ databases">
        <authorList>
            <person name="Jiang Y."/>
            <person name="Liu Q."/>
        </authorList>
    </citation>
    <scope>NUCLEOTIDE SEQUENCE</scope>
    <source>
        <strain evidence="2">CGMCC 1.12089</strain>
    </source>
</reference>
<name>A0ABT7NB99_9BURK</name>
<dbReference type="PROSITE" id="PS51257">
    <property type="entry name" value="PROKAR_LIPOPROTEIN"/>
    <property type="match status" value="1"/>
</dbReference>
<gene>
    <name evidence="2" type="ORF">QTH91_12085</name>
</gene>
<dbReference type="Proteomes" id="UP001174908">
    <property type="component" value="Unassembled WGS sequence"/>
</dbReference>
<proteinExistence type="predicted"/>
<accession>A0ABT7NB99</accession>
<evidence type="ECO:0000256" key="1">
    <source>
        <dbReference type="SAM" id="MobiDB-lite"/>
    </source>
</evidence>
<keyword evidence="3" id="KW-1185">Reference proteome</keyword>
<feature type="region of interest" description="Disordered" evidence="1">
    <location>
        <begin position="50"/>
        <end position="82"/>
    </location>
</feature>
<sequence>MREAIASKAVRAALAVTSSAAALTLLVGCSSSPPRPQFQRPSFERASIQQREMVGVPESTQAPAFKQEKAQPAKSARPDAPT</sequence>
<protein>
    <submittedName>
        <fullName evidence="2">Uncharacterized protein</fullName>
    </submittedName>
</protein>
<dbReference type="RefSeq" id="WP_286660318.1">
    <property type="nucleotide sequence ID" value="NZ_JASZYV010000002.1"/>
</dbReference>
<dbReference type="EMBL" id="JASZYV010000002">
    <property type="protein sequence ID" value="MDM0045226.1"/>
    <property type="molecule type" value="Genomic_DNA"/>
</dbReference>
<organism evidence="2 3">
    <name type="scientific">Variovorax dokdonensis</name>
    <dbReference type="NCBI Taxonomy" id="344883"/>
    <lineage>
        <taxon>Bacteria</taxon>
        <taxon>Pseudomonadati</taxon>
        <taxon>Pseudomonadota</taxon>
        <taxon>Betaproteobacteria</taxon>
        <taxon>Burkholderiales</taxon>
        <taxon>Comamonadaceae</taxon>
        <taxon>Variovorax</taxon>
    </lineage>
</organism>
<comment type="caution">
    <text evidence="2">The sequence shown here is derived from an EMBL/GenBank/DDBJ whole genome shotgun (WGS) entry which is preliminary data.</text>
</comment>
<evidence type="ECO:0000313" key="3">
    <source>
        <dbReference type="Proteomes" id="UP001174908"/>
    </source>
</evidence>